<dbReference type="EMBL" id="MLAK01000825">
    <property type="protein sequence ID" value="OHT03506.1"/>
    <property type="molecule type" value="Genomic_DNA"/>
</dbReference>
<evidence type="ECO:0000313" key="5">
    <source>
        <dbReference type="Proteomes" id="UP000179807"/>
    </source>
</evidence>
<dbReference type="GO" id="GO:0005669">
    <property type="term" value="C:transcription factor TFIID complex"/>
    <property type="evidence" value="ECO:0007669"/>
    <property type="project" value="TreeGrafter"/>
</dbReference>
<dbReference type="RefSeq" id="XP_068356642.1">
    <property type="nucleotide sequence ID" value="XM_068506583.1"/>
</dbReference>
<evidence type="ECO:0000256" key="3">
    <source>
        <dbReference type="PROSITE-ProRule" id="PRU00221"/>
    </source>
</evidence>
<dbReference type="PANTHER" id="PTHR19879:SF1">
    <property type="entry name" value="CANNONBALL-RELATED"/>
    <property type="match status" value="1"/>
</dbReference>
<protein>
    <recommendedName>
        <fullName evidence="6">TFIID subunit TAF5 NTD2 domain-containing protein</fullName>
    </recommendedName>
</protein>
<reference evidence="4" key="1">
    <citation type="submission" date="2016-10" db="EMBL/GenBank/DDBJ databases">
        <authorList>
            <person name="Benchimol M."/>
            <person name="Almeida L.G."/>
            <person name="Vasconcelos A.T."/>
            <person name="Perreira-Neves A."/>
            <person name="Rosa I.A."/>
            <person name="Tasca T."/>
            <person name="Bogo M.R."/>
            <person name="de Souza W."/>
        </authorList>
    </citation>
    <scope>NUCLEOTIDE SEQUENCE [LARGE SCALE GENOMIC DNA]</scope>
    <source>
        <strain evidence="4">K</strain>
    </source>
</reference>
<sequence>MSTNQRFGALLEESFSQKYNFGDKIVPHGTTLDEYLKSTAFLESTPNNFAFSCPGPRNVSLNRQFEQYVGFSKQNPDSPPIQNSIFPLFCHIFMRLKQKDDSSILENFIQENLIYVPEEFRQEANLFVSDDDFYKKMSCLFSTQQYKIPCDIETAEKIKEFLFKSGHSQLRILYSSIIILTPMIHQRKDRTVYPIFPLRSPTSSMSIVQARINSASLAAISNDDPTVYACCNDQNILKIDTASQKVTNLYTHNSSVTTLSLSHMSKILLTADICGNISLWSPQASCSLNTKFTQFFCSAFAPHGGIFATGTGSGLIHLYDTPKQQLRRILIGHQEPVTNVAFHPNCALMGSLALEPAIRIWDLRQPETVRLFVSQQSQKNSALAFSNDGKSIVVFDGELNIYDIGTQKLVLKKCLHVPDINALHFSMDSRYLYAVGQQGDLISYELTTDNNPTKEIIRLNERVIFSEILKADEFRIVTSYENESDQ</sequence>
<keyword evidence="2" id="KW-0539">Nucleus</keyword>
<feature type="repeat" description="WD" evidence="3">
    <location>
        <begin position="330"/>
        <end position="371"/>
    </location>
</feature>
<dbReference type="OrthoDB" id="27537at2759"/>
<comment type="caution">
    <text evidence="4">The sequence shown here is derived from an EMBL/GenBank/DDBJ whole genome shotgun (WGS) entry which is preliminary data.</text>
</comment>
<evidence type="ECO:0000256" key="1">
    <source>
        <dbReference type="ARBA" id="ARBA00004123"/>
    </source>
</evidence>
<dbReference type="InterPro" id="IPR001680">
    <property type="entry name" value="WD40_rpt"/>
</dbReference>
<dbReference type="SMART" id="SM00320">
    <property type="entry name" value="WD40"/>
    <property type="match status" value="4"/>
</dbReference>
<evidence type="ECO:0000313" key="4">
    <source>
        <dbReference type="EMBL" id="OHT03506.1"/>
    </source>
</evidence>
<dbReference type="PANTHER" id="PTHR19879">
    <property type="entry name" value="TRANSCRIPTION INITIATION FACTOR TFIID"/>
    <property type="match status" value="1"/>
</dbReference>
<keyword evidence="5" id="KW-1185">Reference proteome</keyword>
<dbReference type="InterPro" id="IPR015943">
    <property type="entry name" value="WD40/YVTN_repeat-like_dom_sf"/>
</dbReference>
<name>A0A1J4JXU7_9EUKA</name>
<dbReference type="AlphaFoldDB" id="A0A1J4JXU7"/>
<dbReference type="GeneID" id="94841287"/>
<dbReference type="InterPro" id="IPR037264">
    <property type="entry name" value="TFIID_NTD2_sf"/>
</dbReference>
<keyword evidence="3" id="KW-0853">WD repeat</keyword>
<dbReference type="SUPFAM" id="SSF50978">
    <property type="entry name" value="WD40 repeat-like"/>
    <property type="match status" value="1"/>
</dbReference>
<dbReference type="PROSITE" id="PS50294">
    <property type="entry name" value="WD_REPEATS_REGION"/>
    <property type="match status" value="1"/>
</dbReference>
<proteinExistence type="predicted"/>
<dbReference type="VEuPathDB" id="TrichDB:TRFO_29106"/>
<dbReference type="InterPro" id="IPR036322">
    <property type="entry name" value="WD40_repeat_dom_sf"/>
</dbReference>
<organism evidence="4 5">
    <name type="scientific">Tritrichomonas foetus</name>
    <dbReference type="NCBI Taxonomy" id="1144522"/>
    <lineage>
        <taxon>Eukaryota</taxon>
        <taxon>Metamonada</taxon>
        <taxon>Parabasalia</taxon>
        <taxon>Tritrichomonadida</taxon>
        <taxon>Tritrichomonadidae</taxon>
        <taxon>Tritrichomonas</taxon>
    </lineage>
</organism>
<accession>A0A1J4JXU7</accession>
<dbReference type="GO" id="GO:0006367">
    <property type="term" value="P:transcription initiation at RNA polymerase II promoter"/>
    <property type="evidence" value="ECO:0007669"/>
    <property type="project" value="TreeGrafter"/>
</dbReference>
<dbReference type="Pfam" id="PF00400">
    <property type="entry name" value="WD40"/>
    <property type="match status" value="2"/>
</dbReference>
<evidence type="ECO:0008006" key="6">
    <source>
        <dbReference type="Google" id="ProtNLM"/>
    </source>
</evidence>
<dbReference type="Gene3D" id="2.130.10.10">
    <property type="entry name" value="YVTN repeat-like/Quinoprotein amine dehydrogenase"/>
    <property type="match status" value="2"/>
</dbReference>
<comment type="subcellular location">
    <subcellularLocation>
        <location evidence="1">Nucleus</location>
    </subcellularLocation>
</comment>
<gene>
    <name evidence="4" type="ORF">TRFO_29106</name>
</gene>
<dbReference type="GO" id="GO:0016251">
    <property type="term" value="F:RNA polymerase II general transcription initiation factor activity"/>
    <property type="evidence" value="ECO:0007669"/>
    <property type="project" value="TreeGrafter"/>
</dbReference>
<dbReference type="Proteomes" id="UP000179807">
    <property type="component" value="Unassembled WGS sequence"/>
</dbReference>
<evidence type="ECO:0000256" key="2">
    <source>
        <dbReference type="ARBA" id="ARBA00023242"/>
    </source>
</evidence>
<dbReference type="PROSITE" id="PS50082">
    <property type="entry name" value="WD_REPEATS_2"/>
    <property type="match status" value="2"/>
</dbReference>
<dbReference type="SUPFAM" id="SSF160897">
    <property type="entry name" value="Taf5 N-terminal domain-like"/>
    <property type="match status" value="1"/>
</dbReference>
<feature type="repeat" description="WD" evidence="3">
    <location>
        <begin position="249"/>
        <end position="290"/>
    </location>
</feature>